<comment type="caution">
    <text evidence="1">The sequence shown here is derived from an EMBL/GenBank/DDBJ whole genome shotgun (WGS) entry which is preliminary data.</text>
</comment>
<dbReference type="EMBL" id="BAAADD010000002">
    <property type="protein sequence ID" value="GAA0564111.1"/>
    <property type="molecule type" value="Genomic_DNA"/>
</dbReference>
<name>A0ABN1EDC2_9PROT</name>
<dbReference type="Proteomes" id="UP001499951">
    <property type="component" value="Unassembled WGS sequence"/>
</dbReference>
<evidence type="ECO:0000313" key="2">
    <source>
        <dbReference type="Proteomes" id="UP001499951"/>
    </source>
</evidence>
<proteinExistence type="predicted"/>
<accession>A0ABN1EDC2</accession>
<sequence length="151" mass="16992">MLERSGTRADVHFWRVPAEGVGRAPNPPPLFRYIERIEIGVIPVNDELAKLYTEVLSAKGNIRLSCLQVIQLADLCISKNVVVDTVEAFEITHDSELPRTDLSMYGPNESSLGQDWKTRVRVSCDEARTIATQALRSNTAVVFQVWLDEEH</sequence>
<keyword evidence="2" id="KW-1185">Reference proteome</keyword>
<organism evidence="1 2">
    <name type="scientific">Rhizomicrobium electricum</name>
    <dbReference type="NCBI Taxonomy" id="480070"/>
    <lineage>
        <taxon>Bacteria</taxon>
        <taxon>Pseudomonadati</taxon>
        <taxon>Pseudomonadota</taxon>
        <taxon>Alphaproteobacteria</taxon>
        <taxon>Micropepsales</taxon>
        <taxon>Micropepsaceae</taxon>
        <taxon>Rhizomicrobium</taxon>
    </lineage>
</organism>
<gene>
    <name evidence="1" type="ORF">GCM10008942_10680</name>
</gene>
<protein>
    <submittedName>
        <fullName evidence="1">Uncharacterized protein</fullName>
    </submittedName>
</protein>
<reference evidence="1 2" key="1">
    <citation type="journal article" date="2019" name="Int. J. Syst. Evol. Microbiol.">
        <title>The Global Catalogue of Microorganisms (GCM) 10K type strain sequencing project: providing services to taxonomists for standard genome sequencing and annotation.</title>
        <authorList>
            <consortium name="The Broad Institute Genomics Platform"/>
            <consortium name="The Broad Institute Genome Sequencing Center for Infectious Disease"/>
            <person name="Wu L."/>
            <person name="Ma J."/>
        </authorList>
    </citation>
    <scope>NUCLEOTIDE SEQUENCE [LARGE SCALE GENOMIC DNA]</scope>
    <source>
        <strain evidence="1 2">JCM 15089</strain>
    </source>
</reference>
<evidence type="ECO:0000313" key="1">
    <source>
        <dbReference type="EMBL" id="GAA0564111.1"/>
    </source>
</evidence>